<sequence>MCLHLLSCFLPPVAVCFKRGIGCDCCVNLLLTILGFLPGMCHACYIVSQDDGMVVNQTVIMQPQAQPQSTFVTVNIPN</sequence>
<comment type="similarity">
    <text evidence="2">Belongs to the UPF0057 (PMP3) family.</text>
</comment>
<dbReference type="AlphaFoldDB" id="A0A1D2MZZ7"/>
<evidence type="ECO:0000256" key="2">
    <source>
        <dbReference type="ARBA" id="ARBA00009530"/>
    </source>
</evidence>
<evidence type="ECO:0000256" key="3">
    <source>
        <dbReference type="ARBA" id="ARBA00022692"/>
    </source>
</evidence>
<feature type="chain" id="PRO_5008904818" evidence="6">
    <location>
        <begin position="17"/>
        <end position="78"/>
    </location>
</feature>
<dbReference type="GO" id="GO:0016020">
    <property type="term" value="C:membrane"/>
    <property type="evidence" value="ECO:0007669"/>
    <property type="project" value="UniProtKB-SubCell"/>
</dbReference>
<gene>
    <name evidence="7" type="ORF">Ocin01_08085</name>
</gene>
<dbReference type="InterPro" id="IPR000612">
    <property type="entry name" value="PMP3"/>
</dbReference>
<evidence type="ECO:0000256" key="6">
    <source>
        <dbReference type="SAM" id="SignalP"/>
    </source>
</evidence>
<evidence type="ECO:0000313" key="8">
    <source>
        <dbReference type="Proteomes" id="UP000094527"/>
    </source>
</evidence>
<comment type="subcellular location">
    <subcellularLocation>
        <location evidence="1">Membrane</location>
    </subcellularLocation>
</comment>
<keyword evidence="5" id="KW-0472">Membrane</keyword>
<accession>A0A1D2MZZ7</accession>
<evidence type="ECO:0000256" key="1">
    <source>
        <dbReference type="ARBA" id="ARBA00004370"/>
    </source>
</evidence>
<dbReference type="EMBL" id="LJIJ01000340">
    <property type="protein sequence ID" value="ODM98599.1"/>
    <property type="molecule type" value="Genomic_DNA"/>
</dbReference>
<name>A0A1D2MZZ7_ORCCI</name>
<proteinExistence type="inferred from homology"/>
<keyword evidence="4" id="KW-1133">Transmembrane helix</keyword>
<organism evidence="7 8">
    <name type="scientific">Orchesella cincta</name>
    <name type="common">Springtail</name>
    <name type="synonym">Podura cincta</name>
    <dbReference type="NCBI Taxonomy" id="48709"/>
    <lineage>
        <taxon>Eukaryota</taxon>
        <taxon>Metazoa</taxon>
        <taxon>Ecdysozoa</taxon>
        <taxon>Arthropoda</taxon>
        <taxon>Hexapoda</taxon>
        <taxon>Collembola</taxon>
        <taxon>Entomobryomorpha</taxon>
        <taxon>Entomobryoidea</taxon>
        <taxon>Orchesellidae</taxon>
        <taxon>Orchesellinae</taxon>
        <taxon>Orchesella</taxon>
    </lineage>
</organism>
<keyword evidence="6" id="KW-0732">Signal</keyword>
<protein>
    <submittedName>
        <fullName evidence="7">Plasma membrane proteolipid 3</fullName>
    </submittedName>
</protein>
<dbReference type="PANTHER" id="PTHR21659">
    <property type="entry name" value="HYDROPHOBIC PROTEIN RCI2 LOW TEMPERATURE AND SALT RESPONSIVE PROTEIN LTI6 -RELATED"/>
    <property type="match status" value="1"/>
</dbReference>
<dbReference type="Proteomes" id="UP000094527">
    <property type="component" value="Unassembled WGS sequence"/>
</dbReference>
<feature type="signal peptide" evidence="6">
    <location>
        <begin position="1"/>
        <end position="16"/>
    </location>
</feature>
<reference evidence="7 8" key="1">
    <citation type="journal article" date="2016" name="Genome Biol. Evol.">
        <title>Gene Family Evolution Reflects Adaptation to Soil Environmental Stressors in the Genome of the Collembolan Orchesella cincta.</title>
        <authorList>
            <person name="Faddeeva-Vakhrusheva A."/>
            <person name="Derks M.F."/>
            <person name="Anvar S.Y."/>
            <person name="Agamennone V."/>
            <person name="Suring W."/>
            <person name="Smit S."/>
            <person name="van Straalen N.M."/>
            <person name="Roelofs D."/>
        </authorList>
    </citation>
    <scope>NUCLEOTIDE SEQUENCE [LARGE SCALE GENOMIC DNA]</scope>
    <source>
        <tissue evidence="7">Mixed pool</tissue>
    </source>
</reference>
<keyword evidence="3" id="KW-0812">Transmembrane</keyword>
<dbReference type="STRING" id="48709.A0A1D2MZZ7"/>
<dbReference type="OrthoDB" id="5912871at2759"/>
<evidence type="ECO:0000313" key="7">
    <source>
        <dbReference type="EMBL" id="ODM98599.1"/>
    </source>
</evidence>
<evidence type="ECO:0000256" key="5">
    <source>
        <dbReference type="ARBA" id="ARBA00023136"/>
    </source>
</evidence>
<comment type="caution">
    <text evidence="7">The sequence shown here is derived from an EMBL/GenBank/DDBJ whole genome shotgun (WGS) entry which is preliminary data.</text>
</comment>
<dbReference type="Pfam" id="PF01679">
    <property type="entry name" value="Pmp3"/>
    <property type="match status" value="1"/>
</dbReference>
<evidence type="ECO:0000256" key="4">
    <source>
        <dbReference type="ARBA" id="ARBA00022989"/>
    </source>
</evidence>
<keyword evidence="8" id="KW-1185">Reference proteome</keyword>
<dbReference type="PANTHER" id="PTHR21659:SF42">
    <property type="entry name" value="UPF0057 MEMBRANE PROTEIN ZK632.10-RELATED"/>
    <property type="match status" value="1"/>
</dbReference>